<evidence type="ECO:0000313" key="7">
    <source>
        <dbReference type="RefSeq" id="XP_065657276.1"/>
    </source>
</evidence>
<feature type="transmembrane region" description="Helical" evidence="5">
    <location>
        <begin position="132"/>
        <end position="158"/>
    </location>
</feature>
<feature type="transmembrane region" description="Helical" evidence="5">
    <location>
        <begin position="198"/>
        <end position="219"/>
    </location>
</feature>
<dbReference type="Pfam" id="PF07690">
    <property type="entry name" value="MFS_1"/>
    <property type="match status" value="1"/>
</dbReference>
<dbReference type="SUPFAM" id="SSF103473">
    <property type="entry name" value="MFS general substrate transporter"/>
    <property type="match status" value="1"/>
</dbReference>
<dbReference type="InterPro" id="IPR036259">
    <property type="entry name" value="MFS_trans_sf"/>
</dbReference>
<gene>
    <name evidence="7" type="primary">LOC105848368</name>
</gene>
<protein>
    <submittedName>
        <fullName evidence="7">Lysosomal proton-coupled steroid conjugate and bile acid symporter SLC46A3 isoform X2</fullName>
    </submittedName>
</protein>
<feature type="transmembrane region" description="Helical" evidence="5">
    <location>
        <begin position="416"/>
        <end position="439"/>
    </location>
</feature>
<dbReference type="RefSeq" id="XP_065657276.1">
    <property type="nucleotide sequence ID" value="XM_065801204.1"/>
</dbReference>
<organism evidence="6 7">
    <name type="scientific">Hydra vulgaris</name>
    <name type="common">Hydra</name>
    <name type="synonym">Hydra attenuata</name>
    <dbReference type="NCBI Taxonomy" id="6087"/>
    <lineage>
        <taxon>Eukaryota</taxon>
        <taxon>Metazoa</taxon>
        <taxon>Cnidaria</taxon>
        <taxon>Hydrozoa</taxon>
        <taxon>Hydroidolina</taxon>
        <taxon>Anthoathecata</taxon>
        <taxon>Aplanulata</taxon>
        <taxon>Hydridae</taxon>
        <taxon>Hydra</taxon>
    </lineage>
</organism>
<dbReference type="Gene3D" id="1.20.1250.20">
    <property type="entry name" value="MFS general substrate transporter like domains"/>
    <property type="match status" value="1"/>
</dbReference>
<dbReference type="InterPro" id="IPR011701">
    <property type="entry name" value="MFS"/>
</dbReference>
<feature type="transmembrane region" description="Helical" evidence="5">
    <location>
        <begin position="299"/>
        <end position="321"/>
    </location>
</feature>
<comment type="subcellular location">
    <subcellularLocation>
        <location evidence="1">Membrane</location>
        <topology evidence="1">Multi-pass membrane protein</topology>
    </subcellularLocation>
</comment>
<evidence type="ECO:0000256" key="4">
    <source>
        <dbReference type="ARBA" id="ARBA00023136"/>
    </source>
</evidence>
<feature type="transmembrane region" description="Helical" evidence="5">
    <location>
        <begin position="260"/>
        <end position="287"/>
    </location>
</feature>
<feature type="transmembrane region" description="Helical" evidence="5">
    <location>
        <begin position="170"/>
        <end position="192"/>
    </location>
</feature>
<evidence type="ECO:0000313" key="6">
    <source>
        <dbReference type="Proteomes" id="UP001652625"/>
    </source>
</evidence>
<keyword evidence="6" id="KW-1185">Reference proteome</keyword>
<accession>A0ABM4C6P8</accession>
<proteinExistence type="predicted"/>
<keyword evidence="2 5" id="KW-0812">Transmembrane</keyword>
<dbReference type="GeneID" id="105848368"/>
<keyword evidence="3 5" id="KW-1133">Transmembrane helix</keyword>
<dbReference type="PANTHER" id="PTHR23507">
    <property type="entry name" value="ZGC:174356"/>
    <property type="match status" value="1"/>
</dbReference>
<name>A0ABM4C6P8_HYDVU</name>
<feature type="transmembrane region" description="Helical" evidence="5">
    <location>
        <begin position="386"/>
        <end position="410"/>
    </location>
</feature>
<feature type="transmembrane region" description="Helical" evidence="5">
    <location>
        <begin position="105"/>
        <end position="126"/>
    </location>
</feature>
<dbReference type="PANTHER" id="PTHR23507:SF1">
    <property type="entry name" value="FI18259P1-RELATED"/>
    <property type="match status" value="1"/>
</dbReference>
<keyword evidence="4 5" id="KW-0472">Membrane</keyword>
<evidence type="ECO:0000256" key="5">
    <source>
        <dbReference type="SAM" id="Phobius"/>
    </source>
</evidence>
<evidence type="ECO:0000256" key="2">
    <source>
        <dbReference type="ARBA" id="ARBA00022692"/>
    </source>
</evidence>
<feature type="transmembrane region" description="Helical" evidence="5">
    <location>
        <begin position="74"/>
        <end position="93"/>
    </location>
</feature>
<reference evidence="7" key="1">
    <citation type="submission" date="2025-08" db="UniProtKB">
        <authorList>
            <consortium name="RefSeq"/>
        </authorList>
    </citation>
    <scope>IDENTIFICATION</scope>
</reference>
<sequence length="455" mass="51385">MKQLRYIIEPMFIFYYTGLLLQMPVIQQYIYSWYSNKYGLDYHYDTQSNSCHTGKYNSSEMALEKRVQNQVSRFYAGFALCQNIPCIVTLLFYGSLSDIVGRKPIMVVTTAMSTIYLIISSITVWLKLDIKFIYIGAFLDGLGGSYPGLVMSGTAYLADLTEKDKLSLRLAIFESAVLVSLATSFYTSGIFIAKYSFAIPEVFITCLISLSFLWALFVLKESLDLSLPDTEKKKVNFKTIIIMPVKLLASWKRQYVHRHALSLVIFSLSLSNIFLIPLLSLVTLYLLNSPLCFNATSNGYYMGTLLVTLSVGSALGVKLCLRFLPAPMVVLISFGFGSAYYFLLAFSHEIKLLYSGLVLRSFSLLHVPILRSLVSSMVITTDRGSIFSIMACLDQVLILLFTQLFNYLYIKINQTGYFFLVPGSLYIIPSILIIIYWVITSTKKDDKLPLIVSET</sequence>
<feature type="transmembrane region" description="Helical" evidence="5">
    <location>
        <begin position="12"/>
        <end position="31"/>
    </location>
</feature>
<feature type="transmembrane region" description="Helical" evidence="5">
    <location>
        <begin position="328"/>
        <end position="346"/>
    </location>
</feature>
<evidence type="ECO:0000256" key="3">
    <source>
        <dbReference type="ARBA" id="ARBA00022989"/>
    </source>
</evidence>
<dbReference type="Proteomes" id="UP001652625">
    <property type="component" value="Chromosome 07"/>
</dbReference>
<evidence type="ECO:0000256" key="1">
    <source>
        <dbReference type="ARBA" id="ARBA00004141"/>
    </source>
</evidence>